<evidence type="ECO:0000313" key="3">
    <source>
        <dbReference type="EMBL" id="KAA3756764.1"/>
    </source>
</evidence>
<evidence type="ECO:0000259" key="1">
    <source>
        <dbReference type="Pfam" id="PF00534"/>
    </source>
</evidence>
<dbReference type="SUPFAM" id="SSF53756">
    <property type="entry name" value="UDP-Glycosyltransferase/glycogen phosphorylase"/>
    <property type="match status" value="1"/>
</dbReference>
<dbReference type="InterPro" id="IPR001296">
    <property type="entry name" value="Glyco_trans_1"/>
</dbReference>
<dbReference type="Pfam" id="PF00534">
    <property type="entry name" value="Glycos_transf_1"/>
    <property type="match status" value="1"/>
</dbReference>
<dbReference type="InterPro" id="IPR050194">
    <property type="entry name" value="Glycosyltransferase_grp1"/>
</dbReference>
<proteinExistence type="predicted"/>
<sequence length="392" mass="46053">MKPTILFVYPNEFNPQLGGIERVTDLLTKELIERGYDVKYLNVVKSGIEYKFPAPVFYFPSQMVKDPINTVFYKQFLKEQKIDIVVNQDVCSRDLMVYLSRTDDAKVKYISVYHSTPVFKLNYFLKEHLQIVGNYSVKQMVKFLYRCIVVYHRKKKLFDEYKFRFDFATKNSDWVCLLSDTYKKDVKLLSKEIPNNLISIPNPLTYSNIKVDIKEKENMILFVGRLDMSQKRPDRIIKIWNNICRDYPNWNLYIVGDGPAKAFLEKLATQNKQIVFTGYQDPLNYYKRAKILCLTSNYEGWGMVLTECMACGVVPIAFKSFTAITDIISDKENGILIEPFKMKEYELQLRNLIENKKCLDSYAECGRQNIQKFNIKAIVDKWEDLFNTVQSL</sequence>
<dbReference type="Pfam" id="PF13439">
    <property type="entry name" value="Glyco_transf_4"/>
    <property type="match status" value="1"/>
</dbReference>
<name>A0A7J4XC88_9BACE</name>
<feature type="domain" description="Glycosyltransferase subfamily 4-like N-terminal" evidence="2">
    <location>
        <begin position="18"/>
        <end position="153"/>
    </location>
</feature>
<dbReference type="InterPro" id="IPR028098">
    <property type="entry name" value="Glyco_trans_4-like_N"/>
</dbReference>
<feature type="domain" description="Glycosyl transferase family 1" evidence="1">
    <location>
        <begin position="210"/>
        <end position="367"/>
    </location>
</feature>
<dbReference type="PANTHER" id="PTHR45947:SF3">
    <property type="entry name" value="SULFOQUINOVOSYL TRANSFERASE SQD2"/>
    <property type="match status" value="1"/>
</dbReference>
<organism evidence="3 4">
    <name type="scientific">Bacteroides salyersiae</name>
    <dbReference type="NCBI Taxonomy" id="291644"/>
    <lineage>
        <taxon>Bacteria</taxon>
        <taxon>Pseudomonadati</taxon>
        <taxon>Bacteroidota</taxon>
        <taxon>Bacteroidia</taxon>
        <taxon>Bacteroidales</taxon>
        <taxon>Bacteroidaceae</taxon>
        <taxon>Bacteroides</taxon>
    </lineage>
</organism>
<protein>
    <submittedName>
        <fullName evidence="3">Glycosyltransferase family 4 protein</fullName>
    </submittedName>
</protein>
<dbReference type="EMBL" id="VWMK01000041">
    <property type="protein sequence ID" value="KAA3756764.1"/>
    <property type="molecule type" value="Genomic_DNA"/>
</dbReference>
<dbReference type="GO" id="GO:0016757">
    <property type="term" value="F:glycosyltransferase activity"/>
    <property type="evidence" value="ECO:0007669"/>
    <property type="project" value="InterPro"/>
</dbReference>
<gene>
    <name evidence="3" type="ORF">F3F73_23130</name>
</gene>
<accession>A0A7J4XC88</accession>
<dbReference type="Proteomes" id="UP000422221">
    <property type="component" value="Unassembled WGS sequence"/>
</dbReference>
<dbReference type="AlphaFoldDB" id="A0A7J4XC88"/>
<dbReference type="PANTHER" id="PTHR45947">
    <property type="entry name" value="SULFOQUINOVOSYL TRANSFERASE SQD2"/>
    <property type="match status" value="1"/>
</dbReference>
<comment type="caution">
    <text evidence="3">The sequence shown here is derived from an EMBL/GenBank/DDBJ whole genome shotgun (WGS) entry which is preliminary data.</text>
</comment>
<dbReference type="Gene3D" id="3.40.50.2000">
    <property type="entry name" value="Glycogen Phosphorylase B"/>
    <property type="match status" value="2"/>
</dbReference>
<dbReference type="RefSeq" id="WP_130059808.1">
    <property type="nucleotide sequence ID" value="NZ_JADNPJ010000028.1"/>
</dbReference>
<evidence type="ECO:0000313" key="4">
    <source>
        <dbReference type="Proteomes" id="UP000422221"/>
    </source>
</evidence>
<evidence type="ECO:0000259" key="2">
    <source>
        <dbReference type="Pfam" id="PF13439"/>
    </source>
</evidence>
<keyword evidence="3" id="KW-0808">Transferase</keyword>
<reference evidence="3 4" key="1">
    <citation type="journal article" date="2019" name="Nat. Med.">
        <title>A library of human gut bacterial isolates paired with longitudinal multiomics data enables mechanistic microbiome research.</title>
        <authorList>
            <person name="Poyet M."/>
            <person name="Groussin M."/>
            <person name="Gibbons S.M."/>
            <person name="Avila-Pacheco J."/>
            <person name="Jiang X."/>
            <person name="Kearney S.M."/>
            <person name="Perrotta A.R."/>
            <person name="Berdy B."/>
            <person name="Zhao S."/>
            <person name="Lieberman T.D."/>
            <person name="Swanson P.K."/>
            <person name="Smith M."/>
            <person name="Roesemann S."/>
            <person name="Alexander J.E."/>
            <person name="Rich S.A."/>
            <person name="Livny J."/>
            <person name="Vlamakis H."/>
            <person name="Clish C."/>
            <person name="Bullock K."/>
            <person name="Deik A."/>
            <person name="Scott J."/>
            <person name="Pierce K.A."/>
            <person name="Xavier R.J."/>
            <person name="Alm E.J."/>
        </authorList>
    </citation>
    <scope>NUCLEOTIDE SEQUENCE [LARGE SCALE GENOMIC DNA]</scope>
    <source>
        <strain evidence="3 4">BIOML-A10</strain>
    </source>
</reference>